<name>A0A0L0DVB4_THETB</name>
<reference evidence="2 3" key="1">
    <citation type="submission" date="2010-05" db="EMBL/GenBank/DDBJ databases">
        <title>The Genome Sequence of Thecamonas trahens ATCC 50062.</title>
        <authorList>
            <consortium name="The Broad Institute Genome Sequencing Platform"/>
            <person name="Russ C."/>
            <person name="Cuomo C."/>
            <person name="Shea T."/>
            <person name="Young S.K."/>
            <person name="Zeng Q."/>
            <person name="Koehrsen M."/>
            <person name="Haas B."/>
            <person name="Borodovsky M."/>
            <person name="Guigo R."/>
            <person name="Alvarado L."/>
            <person name="Berlin A."/>
            <person name="Bochicchio J."/>
            <person name="Borenstein D."/>
            <person name="Chapman S."/>
            <person name="Chen Z."/>
            <person name="Freedman E."/>
            <person name="Gellesch M."/>
            <person name="Goldberg J."/>
            <person name="Griggs A."/>
            <person name="Gujja S."/>
            <person name="Heilman E."/>
            <person name="Heiman D."/>
            <person name="Hepburn T."/>
            <person name="Howarth C."/>
            <person name="Jen D."/>
            <person name="Larson L."/>
            <person name="Mehta T."/>
            <person name="Park D."/>
            <person name="Pearson M."/>
            <person name="Roberts A."/>
            <person name="Saif S."/>
            <person name="Shenoy N."/>
            <person name="Sisk P."/>
            <person name="Stolte C."/>
            <person name="Sykes S."/>
            <person name="Thomson T."/>
            <person name="Walk T."/>
            <person name="White J."/>
            <person name="Yandava C."/>
            <person name="Burger G."/>
            <person name="Gray M.W."/>
            <person name="Holland P.W.H."/>
            <person name="King N."/>
            <person name="Lang F.B.F."/>
            <person name="Roger A.J."/>
            <person name="Ruiz-Trillo I."/>
            <person name="Lander E."/>
            <person name="Nusbaum C."/>
        </authorList>
    </citation>
    <scope>NUCLEOTIDE SEQUENCE [LARGE SCALE GENOMIC DNA]</scope>
    <source>
        <strain evidence="2 3">ATCC 50062</strain>
    </source>
</reference>
<accession>A0A0L0DVB4</accession>
<dbReference type="Proteomes" id="UP000054408">
    <property type="component" value="Unassembled WGS sequence"/>
</dbReference>
<feature type="region of interest" description="Disordered" evidence="1">
    <location>
        <begin position="219"/>
        <end position="246"/>
    </location>
</feature>
<evidence type="ECO:0000256" key="1">
    <source>
        <dbReference type="SAM" id="MobiDB-lite"/>
    </source>
</evidence>
<keyword evidence="3" id="KW-1185">Reference proteome</keyword>
<dbReference type="GeneID" id="25561910"/>
<evidence type="ECO:0000313" key="3">
    <source>
        <dbReference type="Proteomes" id="UP000054408"/>
    </source>
</evidence>
<evidence type="ECO:0000313" key="2">
    <source>
        <dbReference type="EMBL" id="KNC56249.1"/>
    </source>
</evidence>
<proteinExistence type="predicted"/>
<sequence>MANEGRDVNRSDFPATATAYSGHIPYAQHVVGEKIVSHADDANDAGCSSGVGGGRGMPAPQRQTLRKDVSPLPPMGNTSVKSYTGFVPTCLRISTATERLAAARGATLDDLDATVVGDQIGTAVRSVTAASIRAATVEDNIGDALTRPYLAAAPVANASQVYGFRTTYGETVSSAGQIVRLEAGRQAEPDADLRPWTAGVSGYAGHRPHVAPTSVQWYGRPCAEPSATAPSSGAPEPTHRQPASAQ</sequence>
<feature type="region of interest" description="Disordered" evidence="1">
    <location>
        <begin position="46"/>
        <end position="74"/>
    </location>
</feature>
<dbReference type="EMBL" id="GL349441">
    <property type="protein sequence ID" value="KNC56249.1"/>
    <property type="molecule type" value="Genomic_DNA"/>
</dbReference>
<gene>
    <name evidence="2" type="ORF">AMSG_02218</name>
</gene>
<protein>
    <submittedName>
        <fullName evidence="2">Uncharacterized protein</fullName>
    </submittedName>
</protein>
<dbReference type="AlphaFoldDB" id="A0A0L0DVB4"/>
<organism evidence="2 3">
    <name type="scientific">Thecamonas trahens ATCC 50062</name>
    <dbReference type="NCBI Taxonomy" id="461836"/>
    <lineage>
        <taxon>Eukaryota</taxon>
        <taxon>Apusozoa</taxon>
        <taxon>Apusomonadida</taxon>
        <taxon>Apusomonadidae</taxon>
        <taxon>Thecamonas</taxon>
    </lineage>
</organism>
<dbReference type="RefSeq" id="XP_013760771.1">
    <property type="nucleotide sequence ID" value="XM_013905317.1"/>
</dbReference>